<dbReference type="InterPro" id="IPR006070">
    <property type="entry name" value="Sua5-like_dom"/>
</dbReference>
<sequence>MNRAGNRHASAETQATVAEALKVLTRGGVVGYPSETVWGLAALPSSAAGVERLYTLKGRDNLKPVQLSCVSAEVAHTWVRSGQPEFERLARLWPGPLTVLAWAVPGCPERLAPGGVVGLRVPAHPLALALLGEAGGTLATTSLNPSGQPAATSRQQAEAYQLAELLLPGDGPEDASGSGQASTVYDLRSGTVLRQGDITLEQLREALR</sequence>
<evidence type="ECO:0000256" key="9">
    <source>
        <dbReference type="ARBA" id="ARBA00022840"/>
    </source>
</evidence>
<keyword evidence="5" id="KW-0808">Transferase</keyword>
<evidence type="ECO:0000256" key="7">
    <source>
        <dbReference type="ARBA" id="ARBA00022695"/>
    </source>
</evidence>
<dbReference type="Proteomes" id="UP000603865">
    <property type="component" value="Unassembled WGS sequence"/>
</dbReference>
<reference evidence="13" key="1">
    <citation type="journal article" date="2014" name="Int. J. Syst. Evol. Microbiol.">
        <title>Complete genome sequence of Corynebacterium casei LMG S-19264T (=DSM 44701T), isolated from a smear-ripened cheese.</title>
        <authorList>
            <consortium name="US DOE Joint Genome Institute (JGI-PGF)"/>
            <person name="Walter F."/>
            <person name="Albersmeier A."/>
            <person name="Kalinowski J."/>
            <person name="Ruckert C."/>
        </authorList>
    </citation>
    <scope>NUCLEOTIDE SEQUENCE</scope>
    <source>
        <strain evidence="13">JCM 31311</strain>
    </source>
</reference>
<dbReference type="InterPro" id="IPR050156">
    <property type="entry name" value="TC-AMP_synthase_SUA5"/>
</dbReference>
<feature type="domain" description="YrdC-like" evidence="12">
    <location>
        <begin position="14"/>
        <end position="198"/>
    </location>
</feature>
<gene>
    <name evidence="13" type="ORF">GCM10008957_22470</name>
</gene>
<dbReference type="EC" id="2.7.7.87" evidence="3"/>
<name>A0A918C6D1_9DEIO</name>
<keyword evidence="9" id="KW-0067">ATP-binding</keyword>
<dbReference type="AlphaFoldDB" id="A0A918C6D1"/>
<evidence type="ECO:0000256" key="8">
    <source>
        <dbReference type="ARBA" id="ARBA00022741"/>
    </source>
</evidence>
<keyword evidence="6" id="KW-0819">tRNA processing</keyword>
<comment type="similarity">
    <text evidence="2">Belongs to the SUA5 family.</text>
</comment>
<organism evidence="13 14">
    <name type="scientific">Deinococcus ruber</name>
    <dbReference type="NCBI Taxonomy" id="1848197"/>
    <lineage>
        <taxon>Bacteria</taxon>
        <taxon>Thermotogati</taxon>
        <taxon>Deinococcota</taxon>
        <taxon>Deinococci</taxon>
        <taxon>Deinococcales</taxon>
        <taxon>Deinococcaceae</taxon>
        <taxon>Deinococcus</taxon>
    </lineage>
</organism>
<evidence type="ECO:0000256" key="10">
    <source>
        <dbReference type="ARBA" id="ARBA00029774"/>
    </source>
</evidence>
<dbReference type="GO" id="GO:0005524">
    <property type="term" value="F:ATP binding"/>
    <property type="evidence" value="ECO:0007669"/>
    <property type="project" value="UniProtKB-KW"/>
</dbReference>
<dbReference type="PROSITE" id="PS51163">
    <property type="entry name" value="YRDC"/>
    <property type="match status" value="1"/>
</dbReference>
<evidence type="ECO:0000256" key="5">
    <source>
        <dbReference type="ARBA" id="ARBA00022679"/>
    </source>
</evidence>
<comment type="caution">
    <text evidence="13">The sequence shown here is derived from an EMBL/GenBank/DDBJ whole genome shotgun (WGS) entry which is preliminary data.</text>
</comment>
<evidence type="ECO:0000256" key="1">
    <source>
        <dbReference type="ARBA" id="ARBA00004496"/>
    </source>
</evidence>
<evidence type="ECO:0000256" key="2">
    <source>
        <dbReference type="ARBA" id="ARBA00007663"/>
    </source>
</evidence>
<evidence type="ECO:0000313" key="14">
    <source>
        <dbReference type="Proteomes" id="UP000603865"/>
    </source>
</evidence>
<dbReference type="GO" id="GO:0003725">
    <property type="term" value="F:double-stranded RNA binding"/>
    <property type="evidence" value="ECO:0007669"/>
    <property type="project" value="InterPro"/>
</dbReference>
<evidence type="ECO:0000256" key="11">
    <source>
        <dbReference type="ARBA" id="ARBA00048366"/>
    </source>
</evidence>
<proteinExistence type="inferred from homology"/>
<keyword evidence="14" id="KW-1185">Reference proteome</keyword>
<accession>A0A918C6D1</accession>
<dbReference type="GO" id="GO:0006450">
    <property type="term" value="P:regulation of translational fidelity"/>
    <property type="evidence" value="ECO:0007669"/>
    <property type="project" value="TreeGrafter"/>
</dbReference>
<protein>
    <recommendedName>
        <fullName evidence="10">L-threonylcarbamoyladenylate synthase</fullName>
        <ecNumber evidence="3">2.7.7.87</ecNumber>
    </recommendedName>
    <alternativeName>
        <fullName evidence="10">L-threonylcarbamoyladenylate synthase</fullName>
    </alternativeName>
</protein>
<dbReference type="PANTHER" id="PTHR17490:SF16">
    <property type="entry name" value="THREONYLCARBAMOYL-AMP SYNTHASE"/>
    <property type="match status" value="1"/>
</dbReference>
<evidence type="ECO:0000256" key="4">
    <source>
        <dbReference type="ARBA" id="ARBA00022490"/>
    </source>
</evidence>
<dbReference type="PANTHER" id="PTHR17490">
    <property type="entry name" value="SUA5"/>
    <property type="match status" value="1"/>
</dbReference>
<keyword evidence="8" id="KW-0547">Nucleotide-binding</keyword>
<dbReference type="SUPFAM" id="SSF55821">
    <property type="entry name" value="YrdC/RibB"/>
    <property type="match status" value="1"/>
</dbReference>
<keyword evidence="7" id="KW-0548">Nucleotidyltransferase</keyword>
<dbReference type="GO" id="GO:0061710">
    <property type="term" value="F:L-threonylcarbamoyladenylate synthase"/>
    <property type="evidence" value="ECO:0007669"/>
    <property type="project" value="UniProtKB-EC"/>
</dbReference>
<dbReference type="Gene3D" id="3.90.870.10">
    <property type="entry name" value="DHBP synthase"/>
    <property type="match status" value="1"/>
</dbReference>
<dbReference type="GO" id="GO:0008033">
    <property type="term" value="P:tRNA processing"/>
    <property type="evidence" value="ECO:0007669"/>
    <property type="project" value="UniProtKB-KW"/>
</dbReference>
<dbReference type="RefSeq" id="WP_189090355.1">
    <property type="nucleotide sequence ID" value="NZ_BMQL01000010.1"/>
</dbReference>
<reference evidence="13" key="2">
    <citation type="submission" date="2020-09" db="EMBL/GenBank/DDBJ databases">
        <authorList>
            <person name="Sun Q."/>
            <person name="Ohkuma M."/>
        </authorList>
    </citation>
    <scope>NUCLEOTIDE SEQUENCE</scope>
    <source>
        <strain evidence="13">JCM 31311</strain>
    </source>
</reference>
<dbReference type="Pfam" id="PF01300">
    <property type="entry name" value="Sua5_yciO_yrdC"/>
    <property type="match status" value="1"/>
</dbReference>
<dbReference type="EMBL" id="BMQL01000010">
    <property type="protein sequence ID" value="GGR09112.1"/>
    <property type="molecule type" value="Genomic_DNA"/>
</dbReference>
<comment type="subcellular location">
    <subcellularLocation>
        <location evidence="1">Cytoplasm</location>
    </subcellularLocation>
</comment>
<dbReference type="GO" id="GO:0005737">
    <property type="term" value="C:cytoplasm"/>
    <property type="evidence" value="ECO:0007669"/>
    <property type="project" value="UniProtKB-SubCell"/>
</dbReference>
<comment type="catalytic activity">
    <reaction evidence="11">
        <text>L-threonine + hydrogencarbonate + ATP = L-threonylcarbamoyladenylate + diphosphate + H2O</text>
        <dbReference type="Rhea" id="RHEA:36407"/>
        <dbReference type="ChEBI" id="CHEBI:15377"/>
        <dbReference type="ChEBI" id="CHEBI:17544"/>
        <dbReference type="ChEBI" id="CHEBI:30616"/>
        <dbReference type="ChEBI" id="CHEBI:33019"/>
        <dbReference type="ChEBI" id="CHEBI:57926"/>
        <dbReference type="ChEBI" id="CHEBI:73682"/>
        <dbReference type="EC" id="2.7.7.87"/>
    </reaction>
</comment>
<dbReference type="GO" id="GO:0000049">
    <property type="term" value="F:tRNA binding"/>
    <property type="evidence" value="ECO:0007669"/>
    <property type="project" value="TreeGrafter"/>
</dbReference>
<dbReference type="InterPro" id="IPR017945">
    <property type="entry name" value="DHBP_synth_RibB-like_a/b_dom"/>
</dbReference>
<evidence type="ECO:0000256" key="6">
    <source>
        <dbReference type="ARBA" id="ARBA00022694"/>
    </source>
</evidence>
<evidence type="ECO:0000259" key="12">
    <source>
        <dbReference type="PROSITE" id="PS51163"/>
    </source>
</evidence>
<evidence type="ECO:0000256" key="3">
    <source>
        <dbReference type="ARBA" id="ARBA00012584"/>
    </source>
</evidence>
<evidence type="ECO:0000313" key="13">
    <source>
        <dbReference type="EMBL" id="GGR09112.1"/>
    </source>
</evidence>
<keyword evidence="4" id="KW-0963">Cytoplasm</keyword>